<keyword evidence="6" id="KW-1017">Isopeptide bond</keyword>
<evidence type="ECO:0000313" key="19">
    <source>
        <dbReference type="Proteomes" id="UP001228049"/>
    </source>
</evidence>
<evidence type="ECO:0000256" key="6">
    <source>
        <dbReference type="ARBA" id="ARBA00022499"/>
    </source>
</evidence>
<evidence type="ECO:0000256" key="4">
    <source>
        <dbReference type="ARBA" id="ARBA00011819"/>
    </source>
</evidence>
<keyword evidence="7 16" id="KW-0812">Transmembrane</keyword>
<evidence type="ECO:0000256" key="17">
    <source>
        <dbReference type="SAM" id="SignalP"/>
    </source>
</evidence>
<keyword evidence="8 17" id="KW-0732">Signal</keyword>
<keyword evidence="12 16" id="KW-0472">Membrane</keyword>
<protein>
    <recommendedName>
        <fullName evidence="5">Translocon-associated protein subunit delta</fullName>
    </recommendedName>
    <alternativeName>
        <fullName evidence="14">Signal sequence receptor subunit delta</fullName>
    </alternativeName>
</protein>
<comment type="caution">
    <text evidence="18">The sequence shown here is derived from an EMBL/GenBank/DDBJ whole genome shotgun (WGS) entry which is preliminary data.</text>
</comment>
<dbReference type="EMBL" id="JASDAP010000008">
    <property type="protein sequence ID" value="KAK1898089.1"/>
    <property type="molecule type" value="Genomic_DNA"/>
</dbReference>
<feature type="signal peptide" evidence="17">
    <location>
        <begin position="1"/>
        <end position="19"/>
    </location>
</feature>
<evidence type="ECO:0000256" key="16">
    <source>
        <dbReference type="SAM" id="Phobius"/>
    </source>
</evidence>
<dbReference type="Proteomes" id="UP001228049">
    <property type="component" value="Unassembled WGS sequence"/>
</dbReference>
<accession>A0AAD9CB01</accession>
<name>A0AAD9CB01_DISEL</name>
<evidence type="ECO:0000256" key="10">
    <source>
        <dbReference type="ARBA" id="ARBA00022843"/>
    </source>
</evidence>
<evidence type="ECO:0000256" key="3">
    <source>
        <dbReference type="ARBA" id="ARBA00009294"/>
    </source>
</evidence>
<dbReference type="PANTHER" id="PTHR12731:SF1">
    <property type="entry name" value="TRANSLOCON-ASSOCIATED PROTEIN SUBUNIT DELTA"/>
    <property type="match status" value="1"/>
</dbReference>
<evidence type="ECO:0000256" key="15">
    <source>
        <dbReference type="SAM" id="MobiDB-lite"/>
    </source>
</evidence>
<comment type="similarity">
    <text evidence="3">Belongs to the TRAP-delta family.</text>
</comment>
<keyword evidence="10" id="KW-0832">Ubl conjugation</keyword>
<feature type="compositionally biased region" description="Low complexity" evidence="15">
    <location>
        <begin position="36"/>
        <end position="45"/>
    </location>
</feature>
<evidence type="ECO:0000256" key="9">
    <source>
        <dbReference type="ARBA" id="ARBA00022824"/>
    </source>
</evidence>
<comment type="subunit">
    <text evidence="4">Heterotetramer of TRAP-alpha, TRAP-beta, TRAP-delta and TRAP-gamma.</text>
</comment>
<feature type="chain" id="PRO_5042281863" description="Translocon-associated protein subunit delta" evidence="17">
    <location>
        <begin position="20"/>
        <end position="125"/>
    </location>
</feature>
<organism evidence="18 19">
    <name type="scientific">Dissostichus eleginoides</name>
    <name type="common">Patagonian toothfish</name>
    <name type="synonym">Dissostichus amissus</name>
    <dbReference type="NCBI Taxonomy" id="100907"/>
    <lineage>
        <taxon>Eukaryota</taxon>
        <taxon>Metazoa</taxon>
        <taxon>Chordata</taxon>
        <taxon>Craniata</taxon>
        <taxon>Vertebrata</taxon>
        <taxon>Euteleostomi</taxon>
        <taxon>Actinopterygii</taxon>
        <taxon>Neopterygii</taxon>
        <taxon>Teleostei</taxon>
        <taxon>Neoteleostei</taxon>
        <taxon>Acanthomorphata</taxon>
        <taxon>Eupercaria</taxon>
        <taxon>Perciformes</taxon>
        <taxon>Notothenioidei</taxon>
        <taxon>Nototheniidae</taxon>
        <taxon>Dissostichus</taxon>
    </lineage>
</organism>
<keyword evidence="13" id="KW-1015">Disulfide bond</keyword>
<dbReference type="InterPro" id="IPR008855">
    <property type="entry name" value="TRAP-delta"/>
</dbReference>
<evidence type="ECO:0000256" key="8">
    <source>
        <dbReference type="ARBA" id="ARBA00022729"/>
    </source>
</evidence>
<feature type="transmembrane region" description="Helical" evidence="16">
    <location>
        <begin position="98"/>
        <end position="117"/>
    </location>
</feature>
<comment type="function">
    <text evidence="1">TRAP proteins are part of a complex whose function is to bind calcium to the ER membrane and thereby regulate the retention of ER resident proteins.</text>
</comment>
<sequence>MIRIAAFLALLVSPARERAARTQRSPRRPTPPQTPSSPLSRSSSLNSAWPVPTEPRVWFLPGFLDSLRKAQRNNEDVNAIQPLFSVNIDHRGAWNGPWVATEVVAALMGILVYYLAFTAKSTIQA</sequence>
<keyword evidence="9" id="KW-0256">Endoplasmic reticulum</keyword>
<keyword evidence="11 16" id="KW-1133">Transmembrane helix</keyword>
<evidence type="ECO:0000256" key="14">
    <source>
        <dbReference type="ARBA" id="ARBA00031791"/>
    </source>
</evidence>
<evidence type="ECO:0000256" key="2">
    <source>
        <dbReference type="ARBA" id="ARBA00004115"/>
    </source>
</evidence>
<evidence type="ECO:0000256" key="1">
    <source>
        <dbReference type="ARBA" id="ARBA00002838"/>
    </source>
</evidence>
<feature type="region of interest" description="Disordered" evidence="15">
    <location>
        <begin position="17"/>
        <end position="52"/>
    </location>
</feature>
<evidence type="ECO:0000256" key="12">
    <source>
        <dbReference type="ARBA" id="ARBA00023136"/>
    </source>
</evidence>
<dbReference type="Pfam" id="PF05404">
    <property type="entry name" value="TRAP-delta"/>
    <property type="match status" value="1"/>
</dbReference>
<comment type="subcellular location">
    <subcellularLocation>
        <location evidence="2">Endoplasmic reticulum membrane</location>
        <topology evidence="2">Single-pass type I membrane protein</topology>
    </subcellularLocation>
</comment>
<evidence type="ECO:0000256" key="5">
    <source>
        <dbReference type="ARBA" id="ARBA00014387"/>
    </source>
</evidence>
<evidence type="ECO:0000256" key="11">
    <source>
        <dbReference type="ARBA" id="ARBA00022989"/>
    </source>
</evidence>
<dbReference type="PANTHER" id="PTHR12731">
    <property type="entry name" value="TRANSLOCON-ASSOCIATED PROTEIN, DELTA SUBUNIT"/>
    <property type="match status" value="1"/>
</dbReference>
<gene>
    <name evidence="18" type="ORF">KUDE01_017616</name>
</gene>
<evidence type="ECO:0000256" key="7">
    <source>
        <dbReference type="ARBA" id="ARBA00022692"/>
    </source>
</evidence>
<reference evidence="18" key="1">
    <citation type="submission" date="2023-04" db="EMBL/GenBank/DDBJ databases">
        <title>Chromosome-level genome of Chaenocephalus aceratus.</title>
        <authorList>
            <person name="Park H."/>
        </authorList>
    </citation>
    <scope>NUCLEOTIDE SEQUENCE</scope>
    <source>
        <strain evidence="18">DE</strain>
        <tissue evidence="18">Muscle</tissue>
    </source>
</reference>
<dbReference type="AlphaFoldDB" id="A0AAD9CB01"/>
<evidence type="ECO:0000256" key="13">
    <source>
        <dbReference type="ARBA" id="ARBA00023157"/>
    </source>
</evidence>
<dbReference type="GO" id="GO:0005789">
    <property type="term" value="C:endoplasmic reticulum membrane"/>
    <property type="evidence" value="ECO:0007669"/>
    <property type="project" value="UniProtKB-SubCell"/>
</dbReference>
<evidence type="ECO:0000313" key="18">
    <source>
        <dbReference type="EMBL" id="KAK1898089.1"/>
    </source>
</evidence>
<proteinExistence type="inferred from homology"/>
<keyword evidence="19" id="KW-1185">Reference proteome</keyword>